<accession>A0A437AJY3</accession>
<sequence length="241" mass="29251">MLSWFCNFKNIFPTNSSVDFTLIRERINLFISHLYYINQNSQYLDLISRFNLVFNSEYYCIVSPVSVFRTNILEKLCNIYLDKFAFFEIFSLLSYIKKSFIPFESYKKIEGTIIFIILLNSFYSNYCEYYKNAIMKSHDFTSQESFDNFEGFKAIFNDKNGILKKSLHFPVNMILNSMYLSKIFFILLIFNLKLEYPHFLRCNMFLYVIHLKVFYFPDKDLSEIYNEISFEEKSFFWCFRY</sequence>
<dbReference type="EMBL" id="RCSS01000553">
    <property type="protein sequence ID" value="RVD91368.1"/>
    <property type="molecule type" value="Genomic_DNA"/>
</dbReference>
<evidence type="ECO:0000313" key="2">
    <source>
        <dbReference type="Proteomes" id="UP000282876"/>
    </source>
</evidence>
<keyword evidence="2" id="KW-1185">Reference proteome</keyword>
<dbReference type="AlphaFoldDB" id="A0A437AJY3"/>
<evidence type="ECO:0000313" key="1">
    <source>
        <dbReference type="EMBL" id="RVD91368.1"/>
    </source>
</evidence>
<comment type="caution">
    <text evidence="1">The sequence shown here is derived from an EMBL/GenBank/DDBJ whole genome shotgun (WGS) entry which is preliminary data.</text>
</comment>
<dbReference type="VEuPathDB" id="MicrosporidiaDB:TUBRATIS_21920"/>
<gene>
    <name evidence="1" type="ORF">TUBRATIS_21920</name>
</gene>
<organism evidence="1 2">
    <name type="scientific">Tubulinosema ratisbonensis</name>
    <dbReference type="NCBI Taxonomy" id="291195"/>
    <lineage>
        <taxon>Eukaryota</taxon>
        <taxon>Fungi</taxon>
        <taxon>Fungi incertae sedis</taxon>
        <taxon>Microsporidia</taxon>
        <taxon>Tubulinosematoidea</taxon>
        <taxon>Tubulinosematidae</taxon>
        <taxon>Tubulinosema</taxon>
    </lineage>
</organism>
<proteinExistence type="predicted"/>
<name>A0A437AJY3_9MICR</name>
<protein>
    <submittedName>
        <fullName evidence="1">Uncharacterized protein</fullName>
    </submittedName>
</protein>
<dbReference type="Proteomes" id="UP000282876">
    <property type="component" value="Unassembled WGS sequence"/>
</dbReference>
<reference evidence="1 2" key="1">
    <citation type="submission" date="2018-10" db="EMBL/GenBank/DDBJ databases">
        <title>Draft genome sequence of the microsporidian Tubulinosema ratisbonensis.</title>
        <authorList>
            <person name="Polonais V."/>
            <person name="Peyretaillade E."/>
            <person name="Niehus S."/>
            <person name="Wawrzyniak I."/>
            <person name="Franchet A."/>
            <person name="Gaspin C."/>
            <person name="Reichstadt M."/>
            <person name="Belser C."/>
            <person name="Labadie K."/>
            <person name="Delbac F."/>
            <person name="Ferrandon D."/>
        </authorList>
    </citation>
    <scope>NUCLEOTIDE SEQUENCE [LARGE SCALE GENOMIC DNA]</scope>
    <source>
        <strain evidence="1 2">Franzen</strain>
    </source>
</reference>